<feature type="chain" id="PRO_5035162040" evidence="1">
    <location>
        <begin position="21"/>
        <end position="230"/>
    </location>
</feature>
<protein>
    <submittedName>
        <fullName evidence="2">Uncharacterized protein</fullName>
    </submittedName>
</protein>
<keyword evidence="3" id="KW-1185">Reference proteome</keyword>
<evidence type="ECO:0000313" key="3">
    <source>
        <dbReference type="Proteomes" id="UP000789390"/>
    </source>
</evidence>
<name>A0A8J2RWT0_9CRUS</name>
<reference evidence="2" key="1">
    <citation type="submission" date="2021-11" db="EMBL/GenBank/DDBJ databases">
        <authorList>
            <person name="Schell T."/>
        </authorList>
    </citation>
    <scope>NUCLEOTIDE SEQUENCE</scope>
    <source>
        <strain evidence="2">M5</strain>
    </source>
</reference>
<dbReference type="AlphaFoldDB" id="A0A8J2RWT0"/>
<organism evidence="2 3">
    <name type="scientific">Daphnia galeata</name>
    <dbReference type="NCBI Taxonomy" id="27404"/>
    <lineage>
        <taxon>Eukaryota</taxon>
        <taxon>Metazoa</taxon>
        <taxon>Ecdysozoa</taxon>
        <taxon>Arthropoda</taxon>
        <taxon>Crustacea</taxon>
        <taxon>Branchiopoda</taxon>
        <taxon>Diplostraca</taxon>
        <taxon>Cladocera</taxon>
        <taxon>Anomopoda</taxon>
        <taxon>Daphniidae</taxon>
        <taxon>Daphnia</taxon>
    </lineage>
</organism>
<proteinExistence type="predicted"/>
<dbReference type="OrthoDB" id="6361497at2759"/>
<evidence type="ECO:0000313" key="2">
    <source>
        <dbReference type="EMBL" id="CAH0110110.1"/>
    </source>
</evidence>
<accession>A0A8J2RWT0</accession>
<keyword evidence="1" id="KW-0732">Signal</keyword>
<dbReference type="Proteomes" id="UP000789390">
    <property type="component" value="Unassembled WGS sequence"/>
</dbReference>
<comment type="caution">
    <text evidence="2">The sequence shown here is derived from an EMBL/GenBank/DDBJ whole genome shotgun (WGS) entry which is preliminary data.</text>
</comment>
<feature type="signal peptide" evidence="1">
    <location>
        <begin position="1"/>
        <end position="20"/>
    </location>
</feature>
<sequence>MKRSMFKFLASIQLILFATAVVGLNGNNLPTEYGMKIPKNKTSNRNTFGSRQTVEFDELYPSGRYSEFRPLLMKLPQKNNQLKSNYKTSKPHFPVPAHSYLPPDYVLPSEFKPFTAPNVPKKKIPSDDRPSSVYPTAYYSESPIFGYTTPSYPLPTFSPSPYFPPENIDSTYDQPPQIPPQYPSIFYKDSNKVPESSYNHVSAETVNDDDDFPKFDDFIKQSLSFENFRP</sequence>
<dbReference type="EMBL" id="CAKKLH010000299">
    <property type="protein sequence ID" value="CAH0110110.1"/>
    <property type="molecule type" value="Genomic_DNA"/>
</dbReference>
<evidence type="ECO:0000256" key="1">
    <source>
        <dbReference type="SAM" id="SignalP"/>
    </source>
</evidence>
<gene>
    <name evidence="2" type="ORF">DGAL_LOCUS13610</name>
</gene>